<dbReference type="AlphaFoldDB" id="A0A833EDI1"/>
<protein>
    <submittedName>
        <fullName evidence="2">Nickel pincer cofactor biosynthesis protein LarB</fullName>
    </submittedName>
</protein>
<dbReference type="InterPro" id="IPR039476">
    <property type="entry name" value="P2CMN_synthase_LarB"/>
</dbReference>
<dbReference type="SMART" id="SM01001">
    <property type="entry name" value="AIRC"/>
    <property type="match status" value="1"/>
</dbReference>
<feature type="domain" description="PurE" evidence="1">
    <location>
        <begin position="129"/>
        <end position="263"/>
    </location>
</feature>
<dbReference type="GO" id="GO:0016787">
    <property type="term" value="F:hydrolase activity"/>
    <property type="evidence" value="ECO:0007669"/>
    <property type="project" value="InterPro"/>
</dbReference>
<accession>A0A833EDI1</accession>
<dbReference type="GO" id="GO:0006189">
    <property type="term" value="P:'de novo' IMP biosynthetic process"/>
    <property type="evidence" value="ECO:0007669"/>
    <property type="project" value="InterPro"/>
</dbReference>
<evidence type="ECO:0000259" key="1">
    <source>
        <dbReference type="SMART" id="SM01001"/>
    </source>
</evidence>
<dbReference type="PANTHER" id="PTHR43064:SF1">
    <property type="entry name" value="SLL1489 PROTEIN"/>
    <property type="match status" value="1"/>
</dbReference>
<name>A0A833EDI1_9EURY</name>
<evidence type="ECO:0000313" key="2">
    <source>
        <dbReference type="EMBL" id="HIQ32692.1"/>
    </source>
</evidence>
<dbReference type="Gene3D" id="3.40.50.1970">
    <property type="match status" value="1"/>
</dbReference>
<comment type="caution">
    <text evidence="2">The sequence shown here is derived from an EMBL/GenBank/DDBJ whole genome shotgun (WGS) entry which is preliminary data.</text>
</comment>
<dbReference type="PANTHER" id="PTHR43064">
    <property type="entry name" value="PHOSPHORIBOSYLAMINOIMIDAZOLE CARBOXYLASE-RELATED"/>
    <property type="match status" value="1"/>
</dbReference>
<dbReference type="SUPFAM" id="SSF52255">
    <property type="entry name" value="N5-CAIR mutase (phosphoribosylaminoimidazole carboxylase, PurE)"/>
    <property type="match status" value="1"/>
</dbReference>
<dbReference type="NCBIfam" id="NF033503">
    <property type="entry name" value="LarB"/>
    <property type="match status" value="1"/>
</dbReference>
<dbReference type="Proteomes" id="UP000623215">
    <property type="component" value="Unassembled WGS sequence"/>
</dbReference>
<sequence length="271" mass="30099">MKIRDILKDLVEKRISLEEAETLLKIYQIEEIEGRIKLDISRELRSGIPEVIYARNKDFEDVILALKRVAEERGIALATKVRREHILRLEREKEKIVKNFNIQDYQFLVNPKASTVVLKRRDFKQKIYGKIGLLAAGTSDIPVAEEVRVTGEFLGCKVIHSYDVGIAGIHRLFGPLKRMIEEDVCCIIVVAGMEGALPSLVASLVDIPVIGVPVSVGYGVGKDGKSALYSMLTSCVPGLVVVNIDNGFGAASFAALLARRIHRYRNLTSQG</sequence>
<dbReference type="Pfam" id="PF00731">
    <property type="entry name" value="AIRC"/>
    <property type="match status" value="1"/>
</dbReference>
<dbReference type="InterPro" id="IPR000031">
    <property type="entry name" value="PurE_dom"/>
</dbReference>
<organism evidence="2 3">
    <name type="scientific">Methanothermococcus okinawensis</name>
    <dbReference type="NCBI Taxonomy" id="155863"/>
    <lineage>
        <taxon>Archaea</taxon>
        <taxon>Methanobacteriati</taxon>
        <taxon>Methanobacteriota</taxon>
        <taxon>Methanomada group</taxon>
        <taxon>Methanococci</taxon>
        <taxon>Methanococcales</taxon>
        <taxon>Methanococcaceae</taxon>
        <taxon>Methanothermococcus</taxon>
    </lineage>
</organism>
<reference evidence="2" key="1">
    <citation type="journal article" date="2020" name="ISME J.">
        <title>Gammaproteobacteria mediating utilization of methyl-, sulfur- and petroleum organic compounds in deep ocean hydrothermal plumes.</title>
        <authorList>
            <person name="Zhou Z."/>
            <person name="Liu Y."/>
            <person name="Pan J."/>
            <person name="Cron B.R."/>
            <person name="Toner B.M."/>
            <person name="Anantharaman K."/>
            <person name="Breier J.A."/>
            <person name="Dick G.J."/>
            <person name="Li M."/>
        </authorList>
    </citation>
    <scope>NUCLEOTIDE SEQUENCE</scope>
    <source>
        <strain evidence="2">SZUA-1534</strain>
    </source>
</reference>
<evidence type="ECO:0000313" key="3">
    <source>
        <dbReference type="Proteomes" id="UP000623215"/>
    </source>
</evidence>
<proteinExistence type="predicted"/>
<dbReference type="EMBL" id="DQVW01000080">
    <property type="protein sequence ID" value="HIQ32692.1"/>
    <property type="molecule type" value="Genomic_DNA"/>
</dbReference>
<gene>
    <name evidence="2" type="primary">larB</name>
    <name evidence="2" type="ORF">EYH55_04355</name>
</gene>